<dbReference type="InterPro" id="IPR045670">
    <property type="entry name" value="DUF5916"/>
</dbReference>
<proteinExistence type="predicted"/>
<sequence>MKKINFLLFCFILLTINSMAQNEIQIKPLNATLEFDGKVSEPAWKLCQQFPMTMHFPVYNSAPSEKSEVYITFDDNYLWVGAILYYENVSNMVSSSKKRDEESENSDAFGILLDSYNDNENALGFFTMPSGLKIDYAVSNDGQGGGPGPGPGGSKNYTWNSYWDVKTVTTEDAWHVEMRIPFSSLRFQSVNEITRMGLIINRNVSHNNEIDTYPAIDTKYGRDANTRPSLSQTIVFEKIQPRNPVYISPYVLGGTTRSYELNEAGDNYVKNDDPEFTGGLDVKYNLNNNLTLDFTVNTDFAQVEADDEQVNLTRYSLFFPEKRLFFQERNGIFAYELGGPQELFYSRNIGIAQGEPVTIYGGARLVGRLGKWDVGFLDMNTAEFNGTPAENFGVARLRKQVINESSYIGAILTSRIDFDGNYNVAYGLDGIFKINELDYLNVKLAQSQDKSIDAELLSLDPTFFSIELQRRAEEGLLYEGKYAYWGKNFDPKSGFIFLNNIHELRGSLGYGWFPGEKSSIFNYSLEADFELTKRMEDGKIERMEIAPQFKMDLKSGYGVFLSYGYIQEGVLHDFHLPDDIIIEAGDYSFWGFRSHFNTPRTKKVVASFGVDGGGFYDGKQFSANFEPEFNVSASLQLSAFYQLDKVKFSNTNQQFTNNLARLKATYMLNTKLSMSALLQYNELENILIINYRLRFNPRDGNDFYLVLNDLKFVDKTDLTPEPPSYLNRTIVLKYTHTFRL</sequence>
<dbReference type="AlphaFoldDB" id="A0A9X3F9H6"/>
<dbReference type="Pfam" id="PF19313">
    <property type="entry name" value="DUF5916"/>
    <property type="match status" value="1"/>
</dbReference>
<feature type="chain" id="PRO_5040786030" evidence="1">
    <location>
        <begin position="21"/>
        <end position="740"/>
    </location>
</feature>
<feature type="signal peptide" evidence="1">
    <location>
        <begin position="1"/>
        <end position="20"/>
    </location>
</feature>
<feature type="domain" description="DUF5916" evidence="2">
    <location>
        <begin position="269"/>
        <end position="352"/>
    </location>
</feature>
<evidence type="ECO:0000313" key="3">
    <source>
        <dbReference type="EMBL" id="MCY1723033.1"/>
    </source>
</evidence>
<reference evidence="3" key="1">
    <citation type="submission" date="2022-11" db="EMBL/GenBank/DDBJ databases">
        <title>Marilongibacter aestuarii gen. nov., sp. nov., isolated from tidal flat sediment.</title>
        <authorList>
            <person name="Jiayan W."/>
        </authorList>
    </citation>
    <scope>NUCLEOTIDE SEQUENCE</scope>
    <source>
        <strain evidence="3">Z1-6</strain>
    </source>
</reference>
<protein>
    <submittedName>
        <fullName evidence="3">DUF5916 domain-containing protein</fullName>
    </submittedName>
</protein>
<dbReference type="SUPFAM" id="SSF49344">
    <property type="entry name" value="CBD9-like"/>
    <property type="match status" value="1"/>
</dbReference>
<organism evidence="3 4">
    <name type="scientific">Draconibacterium aestuarii</name>
    <dbReference type="NCBI Taxonomy" id="2998507"/>
    <lineage>
        <taxon>Bacteria</taxon>
        <taxon>Pseudomonadati</taxon>
        <taxon>Bacteroidota</taxon>
        <taxon>Bacteroidia</taxon>
        <taxon>Marinilabiliales</taxon>
        <taxon>Prolixibacteraceae</taxon>
        <taxon>Draconibacterium</taxon>
    </lineage>
</organism>
<evidence type="ECO:0000259" key="2">
    <source>
        <dbReference type="Pfam" id="PF19313"/>
    </source>
</evidence>
<evidence type="ECO:0000313" key="4">
    <source>
        <dbReference type="Proteomes" id="UP001145087"/>
    </source>
</evidence>
<keyword evidence="4" id="KW-1185">Reference proteome</keyword>
<evidence type="ECO:0000256" key="1">
    <source>
        <dbReference type="SAM" id="SignalP"/>
    </source>
</evidence>
<dbReference type="Gene3D" id="2.60.40.1190">
    <property type="match status" value="1"/>
</dbReference>
<dbReference type="EMBL" id="JAPOHD010000066">
    <property type="protein sequence ID" value="MCY1723033.1"/>
    <property type="molecule type" value="Genomic_DNA"/>
</dbReference>
<accession>A0A9X3F9H6</accession>
<comment type="caution">
    <text evidence="3">The sequence shown here is derived from an EMBL/GenBank/DDBJ whole genome shotgun (WGS) entry which is preliminary data.</text>
</comment>
<dbReference type="Proteomes" id="UP001145087">
    <property type="component" value="Unassembled WGS sequence"/>
</dbReference>
<dbReference type="RefSeq" id="WP_343335358.1">
    <property type="nucleotide sequence ID" value="NZ_JAPOHD010000066.1"/>
</dbReference>
<dbReference type="CDD" id="cd09618">
    <property type="entry name" value="CBM9_like_2"/>
    <property type="match status" value="1"/>
</dbReference>
<gene>
    <name evidence="3" type="ORF">OU798_21980</name>
</gene>
<name>A0A9X3F9H6_9BACT</name>
<keyword evidence="1" id="KW-0732">Signal</keyword>